<feature type="region of interest" description="Disordered" evidence="11">
    <location>
        <begin position="1125"/>
        <end position="1176"/>
    </location>
</feature>
<sequence length="1344" mass="149787">MEPDDGVPSQGFPISRAAANQEAEPAIDVTNSLQPQPVSNEITEQEGGEFIIGATEQGELESHLMQQVDDALKEKELVAEKKRLTKTRQELATLHTKADDLIAKLDRGKPSGSSKLNDKLKEIEDRIEKLKTDEKQIRKRMADTASQGEMQETERERLIRTGKITPFSSISGLEKTVRRTTDIPDKPVTAKRPFTDNSLTSSPANATAAANGNGSSSQHDDPVFSDSDSDEDDKQRKKKKRRVAIDSDDEEYSDDRKSSHRKRKRGRNDDDDTYEDGDLPLKEGDEEEEEEEQDEVAKYSDSDKQSENDETEPRKLNDRYLDDGDEAVYQNRIKRWARRRRLARFKIQQGAAFDPELVDDADLEEDADQEAFQSSPSADDVSYDGGYRMAGEVYDELFDYQRTCTKWLWELHCQEAGGIIGDEMGLGKTFQIIAFLSGLHFSQKLGLPTLVLCPATVLKQWVQEFHRWWPPFRVMILHSSGTALTKTRRGGSTWQEEIEDDDDFLASDDDDEDDFGDNRRKRKKSKTIKKKSKASSGATSETDARVAAMVETVCEKGHVIVTTYEALRVHRRRLLNVKWGYCVLDEGHKIRNPDADITVTCKQLKTSHRIILSGTPIQNNLVELWSLFDFVYPGRLGTLPVFQVQFGVPIKIGGYANASNMAVQAAYKCAVVLRDLISPYLLRRMKADVASDLPTKSEQVLFCRMTNYQREEYRRFLNSKDVHSILEGKRQVLFGIDILRKICNHPDLVERVANSETEEYGDYNRSGKMKVIKALLDTWKQQGHRVLLFCQTRQMLDILEKFVISQHLVYRRMDGDTAVKNRIAMVDEFNETPSIFVFLLTTKVGGLGINLTGANRVIIYDPDWNPSTDVQARERAWRLGQRKSVTIYRLMTSGTIEEKIYHRQIFKQFLTNKILKDPRQRRFFKSTDLHDLFTLTGPEGGSQNGHEETETGQLFQDMNVKVELKDKDSKANGNGQSDSKSNSRPSSALRRSSSNVDAAEESIQNEIGRINDIDKAEAFQAPPDGFGSASGADPNEDTTNDSKTNVKKYNNAGDDDRVLHALLSNSGVHSALRHDAIVEASNPERVIVERQATQIANEAIAALKKSTRKVRKALVDSGGTAVTWTGRRGNAGLPMKKQTDGDAPAAVIPKKRFGPKDGESGNSAGDSSSKGVSGANGISGTSNASAVNGSSSAPFSSSSILATLRARATGPVAPSVIYQLGSTSSSSMQEDSDTGRDSTPNEANGSSSNAGPSRPRDSSSPVTVNESTVQLAQEIQTYLLAQPEHVSTTGNLVSEFKSRIKNQKEVFKKLLKNLCDFSKMTGSGNREVGIWTLKSEFSGEEWNL</sequence>
<keyword evidence="4" id="KW-0227">DNA damage</keyword>
<feature type="region of interest" description="Disordered" evidence="11">
    <location>
        <begin position="134"/>
        <end position="319"/>
    </location>
</feature>
<dbReference type="Gene3D" id="3.40.50.300">
    <property type="entry name" value="P-loop containing nucleotide triphosphate hydrolases"/>
    <property type="match status" value="1"/>
</dbReference>
<evidence type="ECO:0000256" key="6">
    <source>
        <dbReference type="ARBA" id="ARBA00022806"/>
    </source>
</evidence>
<feature type="compositionally biased region" description="Basic and acidic residues" evidence="11">
    <location>
        <begin position="175"/>
        <end position="185"/>
    </location>
</feature>
<feature type="compositionally biased region" description="Polar residues" evidence="11">
    <location>
        <begin position="1160"/>
        <end position="1171"/>
    </location>
</feature>
<dbReference type="STRING" id="1806994.A0A507BYX2"/>
<feature type="compositionally biased region" description="Acidic residues" evidence="11">
    <location>
        <begin position="269"/>
        <end position="294"/>
    </location>
</feature>
<dbReference type="InterPro" id="IPR000330">
    <property type="entry name" value="SNF2_N"/>
</dbReference>
<feature type="region of interest" description="Disordered" evidence="11">
    <location>
        <begin position="1"/>
        <end position="23"/>
    </location>
</feature>
<evidence type="ECO:0000313" key="15">
    <source>
        <dbReference type="Proteomes" id="UP000319731"/>
    </source>
</evidence>
<evidence type="ECO:0000256" key="11">
    <source>
        <dbReference type="SAM" id="MobiDB-lite"/>
    </source>
</evidence>
<dbReference type="CDD" id="cd22254">
    <property type="entry name" value="CSB_WHD"/>
    <property type="match status" value="1"/>
</dbReference>
<feature type="compositionally biased region" description="Basic and acidic residues" evidence="11">
    <location>
        <begin position="295"/>
        <end position="319"/>
    </location>
</feature>
<dbReference type="Pfam" id="PF00271">
    <property type="entry name" value="Helicase_C"/>
    <property type="match status" value="1"/>
</dbReference>
<dbReference type="GO" id="GO:0006283">
    <property type="term" value="P:transcription-coupled nucleotide-excision repair"/>
    <property type="evidence" value="ECO:0007669"/>
    <property type="project" value="TreeGrafter"/>
</dbReference>
<keyword evidence="3" id="KW-0547">Nucleotide-binding</keyword>
<dbReference type="SUPFAM" id="SSF52540">
    <property type="entry name" value="P-loop containing nucleoside triphosphate hydrolases"/>
    <property type="match status" value="2"/>
</dbReference>
<gene>
    <name evidence="14" type="ORF">SmJEL517_g03220</name>
</gene>
<comment type="caution">
    <text evidence="14">The sequence shown here is derived from an EMBL/GenBank/DDBJ whole genome shotgun (WGS) entry which is preliminary data.</text>
</comment>
<dbReference type="CDD" id="cd18793">
    <property type="entry name" value="SF2_C_SNF"/>
    <property type="match status" value="1"/>
</dbReference>
<evidence type="ECO:0000259" key="13">
    <source>
        <dbReference type="PROSITE" id="PS51194"/>
    </source>
</evidence>
<feature type="compositionally biased region" description="Polar residues" evidence="11">
    <location>
        <begin position="1237"/>
        <end position="1251"/>
    </location>
</feature>
<dbReference type="OrthoDB" id="413460at2759"/>
<dbReference type="GO" id="GO:0016787">
    <property type="term" value="F:hydrolase activity"/>
    <property type="evidence" value="ECO:0007669"/>
    <property type="project" value="UniProtKB-KW"/>
</dbReference>
<dbReference type="Pfam" id="PF25875">
    <property type="entry name" value="WHD_Rad26_CSB"/>
    <property type="match status" value="1"/>
</dbReference>
<dbReference type="InterPro" id="IPR027417">
    <property type="entry name" value="P-loop_NTPase"/>
</dbReference>
<feature type="region of interest" description="Disordered" evidence="11">
    <location>
        <begin position="1220"/>
        <end position="1265"/>
    </location>
</feature>
<evidence type="ECO:0000256" key="10">
    <source>
        <dbReference type="ARBA" id="ARBA00023242"/>
    </source>
</evidence>
<name>A0A507BYX2_9FUNG</name>
<comment type="subcellular location">
    <subcellularLocation>
        <location evidence="1">Nucleus</location>
    </subcellularLocation>
</comment>
<dbReference type="FunFam" id="3.40.50.10810:FF:000094">
    <property type="entry name" value="DNA excision repair protein ERCC-6"/>
    <property type="match status" value="1"/>
</dbReference>
<feature type="region of interest" description="Disordered" evidence="11">
    <location>
        <begin position="1019"/>
        <end position="1051"/>
    </location>
</feature>
<accession>A0A507BYX2</accession>
<dbReference type="InterPro" id="IPR001650">
    <property type="entry name" value="Helicase_C-like"/>
</dbReference>
<evidence type="ECO:0000256" key="9">
    <source>
        <dbReference type="ARBA" id="ARBA00023204"/>
    </source>
</evidence>
<dbReference type="Gene3D" id="3.40.50.10810">
    <property type="entry name" value="Tandem AAA-ATPase domain"/>
    <property type="match status" value="2"/>
</dbReference>
<keyword evidence="10" id="KW-0539">Nucleus</keyword>
<dbReference type="EMBL" id="QEAO01000016">
    <property type="protein sequence ID" value="TPX33997.1"/>
    <property type="molecule type" value="Genomic_DNA"/>
</dbReference>
<evidence type="ECO:0000256" key="8">
    <source>
        <dbReference type="ARBA" id="ARBA00023125"/>
    </source>
</evidence>
<evidence type="ECO:0000256" key="2">
    <source>
        <dbReference type="ARBA" id="ARBA00007025"/>
    </source>
</evidence>
<feature type="compositionally biased region" description="Low complexity" evidence="11">
    <location>
        <begin position="982"/>
        <end position="994"/>
    </location>
</feature>
<dbReference type="GO" id="GO:0008094">
    <property type="term" value="F:ATP-dependent activity, acting on DNA"/>
    <property type="evidence" value="ECO:0007669"/>
    <property type="project" value="TreeGrafter"/>
</dbReference>
<dbReference type="SMART" id="SM00490">
    <property type="entry name" value="HELICc"/>
    <property type="match status" value="1"/>
</dbReference>
<dbReference type="InterPro" id="IPR049730">
    <property type="entry name" value="SNF2/RAD54-like_C"/>
</dbReference>
<comment type="similarity">
    <text evidence="2">Belongs to the SNF2/RAD54 helicase family.</text>
</comment>
<reference evidence="14 15" key="1">
    <citation type="journal article" date="2019" name="Sci. Rep.">
        <title>Comparative genomics of chytrid fungi reveal insights into the obligate biotrophic and pathogenic lifestyle of Synchytrium endobioticum.</title>
        <authorList>
            <person name="van de Vossenberg B.T.L.H."/>
            <person name="Warris S."/>
            <person name="Nguyen H.D.T."/>
            <person name="van Gent-Pelzer M.P.E."/>
            <person name="Joly D.L."/>
            <person name="van de Geest H.C."/>
            <person name="Bonants P.J.M."/>
            <person name="Smith D.S."/>
            <person name="Levesque C.A."/>
            <person name="van der Lee T.A.J."/>
        </authorList>
    </citation>
    <scope>NUCLEOTIDE SEQUENCE [LARGE SCALE GENOMIC DNA]</scope>
    <source>
        <strain evidence="14 15">JEL517</strain>
    </source>
</reference>
<dbReference type="PANTHER" id="PTHR45629">
    <property type="entry name" value="SNF2/RAD54 FAMILY MEMBER"/>
    <property type="match status" value="1"/>
</dbReference>
<dbReference type="PANTHER" id="PTHR45629:SF7">
    <property type="entry name" value="DNA EXCISION REPAIR PROTEIN ERCC-6-RELATED"/>
    <property type="match status" value="1"/>
</dbReference>
<evidence type="ECO:0000256" key="5">
    <source>
        <dbReference type="ARBA" id="ARBA00022801"/>
    </source>
</evidence>
<dbReference type="InterPro" id="IPR050496">
    <property type="entry name" value="SNF2_RAD54_helicase_repair"/>
</dbReference>
<dbReference type="Pfam" id="PF00176">
    <property type="entry name" value="SNF2-rel_dom"/>
    <property type="match status" value="1"/>
</dbReference>
<dbReference type="Proteomes" id="UP000319731">
    <property type="component" value="Unassembled WGS sequence"/>
</dbReference>
<feature type="compositionally biased region" description="Polar residues" evidence="11">
    <location>
        <begin position="971"/>
        <end position="980"/>
    </location>
</feature>
<organism evidence="14 15">
    <name type="scientific">Synchytrium microbalum</name>
    <dbReference type="NCBI Taxonomy" id="1806994"/>
    <lineage>
        <taxon>Eukaryota</taxon>
        <taxon>Fungi</taxon>
        <taxon>Fungi incertae sedis</taxon>
        <taxon>Chytridiomycota</taxon>
        <taxon>Chytridiomycota incertae sedis</taxon>
        <taxon>Chytridiomycetes</taxon>
        <taxon>Synchytriales</taxon>
        <taxon>Synchytriaceae</taxon>
        <taxon>Synchytrium</taxon>
    </lineage>
</organism>
<evidence type="ECO:0000256" key="1">
    <source>
        <dbReference type="ARBA" id="ARBA00004123"/>
    </source>
</evidence>
<proteinExistence type="inferred from homology"/>
<evidence type="ECO:0008006" key="16">
    <source>
        <dbReference type="Google" id="ProtNLM"/>
    </source>
</evidence>
<protein>
    <recommendedName>
        <fullName evidence="16">DNA excision repair protein ERCC-6</fullName>
    </recommendedName>
</protein>
<evidence type="ECO:0000256" key="7">
    <source>
        <dbReference type="ARBA" id="ARBA00022840"/>
    </source>
</evidence>
<keyword evidence="8" id="KW-0238">DNA-binding</keyword>
<dbReference type="PROSITE" id="PS51192">
    <property type="entry name" value="HELICASE_ATP_BIND_1"/>
    <property type="match status" value="1"/>
</dbReference>
<keyword evidence="7" id="KW-0067">ATP-binding</keyword>
<evidence type="ECO:0000259" key="12">
    <source>
        <dbReference type="PROSITE" id="PS51192"/>
    </source>
</evidence>
<dbReference type="GO" id="GO:0005524">
    <property type="term" value="F:ATP binding"/>
    <property type="evidence" value="ECO:0007669"/>
    <property type="project" value="InterPro"/>
</dbReference>
<dbReference type="RefSeq" id="XP_031024839.1">
    <property type="nucleotide sequence ID" value="XM_031169148.1"/>
</dbReference>
<dbReference type="InterPro" id="IPR038718">
    <property type="entry name" value="SNF2-like_sf"/>
</dbReference>
<evidence type="ECO:0000256" key="3">
    <source>
        <dbReference type="ARBA" id="ARBA00022741"/>
    </source>
</evidence>
<keyword evidence="5" id="KW-0378">Hydrolase</keyword>
<dbReference type="GO" id="GO:0005634">
    <property type="term" value="C:nucleus"/>
    <property type="evidence" value="ECO:0007669"/>
    <property type="project" value="TreeGrafter"/>
</dbReference>
<dbReference type="InterPro" id="IPR058951">
    <property type="entry name" value="WHD_Rad26_CSB-like"/>
</dbReference>
<feature type="compositionally biased region" description="Low complexity" evidence="11">
    <location>
        <begin position="197"/>
        <end position="217"/>
    </location>
</feature>
<feature type="domain" description="Helicase ATP-binding" evidence="12">
    <location>
        <begin position="409"/>
        <end position="634"/>
    </location>
</feature>
<dbReference type="CDD" id="cd18000">
    <property type="entry name" value="DEXHc_ERCC6"/>
    <property type="match status" value="1"/>
</dbReference>
<keyword evidence="15" id="KW-1185">Reference proteome</keyword>
<dbReference type="SMART" id="SM00487">
    <property type="entry name" value="DEXDc"/>
    <property type="match status" value="1"/>
</dbReference>
<evidence type="ECO:0000313" key="14">
    <source>
        <dbReference type="EMBL" id="TPX33997.1"/>
    </source>
</evidence>
<dbReference type="InterPro" id="IPR014001">
    <property type="entry name" value="Helicase_ATP-bd"/>
</dbReference>
<feature type="region of interest" description="Disordered" evidence="11">
    <location>
        <begin position="504"/>
        <end position="541"/>
    </location>
</feature>
<dbReference type="GeneID" id="42004445"/>
<evidence type="ECO:0000256" key="4">
    <source>
        <dbReference type="ARBA" id="ARBA00022763"/>
    </source>
</evidence>
<keyword evidence="9" id="KW-0234">DNA repair</keyword>
<feature type="compositionally biased region" description="Acidic residues" evidence="11">
    <location>
        <begin position="504"/>
        <end position="515"/>
    </location>
</feature>
<dbReference type="PROSITE" id="PS51194">
    <property type="entry name" value="HELICASE_CTER"/>
    <property type="match status" value="1"/>
</dbReference>
<feature type="domain" description="Helicase C-terminal" evidence="13">
    <location>
        <begin position="771"/>
        <end position="930"/>
    </location>
</feature>
<feature type="region of interest" description="Disordered" evidence="11">
    <location>
        <begin position="967"/>
        <end position="1001"/>
    </location>
</feature>
<keyword evidence="6" id="KW-0347">Helicase</keyword>
<feature type="compositionally biased region" description="Basic residues" evidence="11">
    <location>
        <begin position="519"/>
        <end position="533"/>
    </location>
</feature>
<feature type="region of interest" description="Disordered" evidence="11">
    <location>
        <begin position="934"/>
        <end position="955"/>
    </location>
</feature>